<dbReference type="AlphaFoldDB" id="A0ABC8WA84"/>
<organism evidence="2 3">
    <name type="scientific">Urochloa decumbens</name>
    <dbReference type="NCBI Taxonomy" id="240449"/>
    <lineage>
        <taxon>Eukaryota</taxon>
        <taxon>Viridiplantae</taxon>
        <taxon>Streptophyta</taxon>
        <taxon>Embryophyta</taxon>
        <taxon>Tracheophyta</taxon>
        <taxon>Spermatophyta</taxon>
        <taxon>Magnoliopsida</taxon>
        <taxon>Liliopsida</taxon>
        <taxon>Poales</taxon>
        <taxon>Poaceae</taxon>
        <taxon>PACMAD clade</taxon>
        <taxon>Panicoideae</taxon>
        <taxon>Panicodae</taxon>
        <taxon>Paniceae</taxon>
        <taxon>Melinidinae</taxon>
        <taxon>Urochloa</taxon>
    </lineage>
</organism>
<feature type="region of interest" description="Disordered" evidence="1">
    <location>
        <begin position="120"/>
        <end position="142"/>
    </location>
</feature>
<evidence type="ECO:0008006" key="4">
    <source>
        <dbReference type="Google" id="ProtNLM"/>
    </source>
</evidence>
<dbReference type="Proteomes" id="UP001497457">
    <property type="component" value="Chromosome 12b"/>
</dbReference>
<dbReference type="PANTHER" id="PTHR31264:SF7">
    <property type="entry name" value="F-BOX DOMAIN CONTAINING PROTEIN, EXPRESSED"/>
    <property type="match status" value="1"/>
</dbReference>
<name>A0ABC8WA84_9POAL</name>
<accession>A0ABC8WA84</accession>
<gene>
    <name evidence="2" type="ORF">URODEC1_LOCUS11531</name>
</gene>
<proteinExistence type="predicted"/>
<dbReference type="SUPFAM" id="SSF81383">
    <property type="entry name" value="F-box domain"/>
    <property type="match status" value="1"/>
</dbReference>
<dbReference type="PANTHER" id="PTHR31264">
    <property type="entry name" value="OS07G0554500 PROTEIN-RELATED"/>
    <property type="match status" value="1"/>
</dbReference>
<evidence type="ECO:0000313" key="2">
    <source>
        <dbReference type="EMBL" id="CAL4905184.1"/>
    </source>
</evidence>
<keyword evidence="3" id="KW-1185">Reference proteome</keyword>
<protein>
    <recommendedName>
        <fullName evidence="4">F-box domain-containing protein</fullName>
    </recommendedName>
</protein>
<evidence type="ECO:0000313" key="3">
    <source>
        <dbReference type="Proteomes" id="UP001497457"/>
    </source>
</evidence>
<dbReference type="EMBL" id="OZ075122">
    <property type="protein sequence ID" value="CAL4905184.1"/>
    <property type="molecule type" value="Genomic_DNA"/>
</dbReference>
<sequence>MAASSTAHAHRIAGDPAAQPALRDELLKDIFLRLDEAADLARGSVACTTFRRVVSARPFLRRYRSLHAPPVLGGIVAEIRRFQPAEPPHRSAPAARAVARAADFTFSFLPKPNRWSTRDIRDGRVLRSSPRPPPRSTASCSWSATPCTAGSLDLEFEPFLAPANEEEKESSSFRVICNVLSGKEVVTFIFSSATEQWQHVNGTLLTRGNAKTSCKLFVRHYVHNCFYWTHPHRSDLLVLDMGEMKFSFVDLPPKTLAPPFEVMKRAIVELGEGRLGLLTLDRSCVLELYWRDSGVDAQEWQYSKAIPIPNCDGGGCLIIGRAEGHALILQPGFLRY</sequence>
<evidence type="ECO:0000256" key="1">
    <source>
        <dbReference type="SAM" id="MobiDB-lite"/>
    </source>
</evidence>
<reference evidence="2 3" key="2">
    <citation type="submission" date="2024-10" db="EMBL/GenBank/DDBJ databases">
        <authorList>
            <person name="Ryan C."/>
        </authorList>
    </citation>
    <scope>NUCLEOTIDE SEQUENCE [LARGE SCALE GENOMIC DNA]</scope>
</reference>
<reference evidence="3" key="1">
    <citation type="submission" date="2024-06" db="EMBL/GenBank/DDBJ databases">
        <authorList>
            <person name="Ryan C."/>
        </authorList>
    </citation>
    <scope>NUCLEOTIDE SEQUENCE [LARGE SCALE GENOMIC DNA]</scope>
</reference>
<dbReference type="InterPro" id="IPR036047">
    <property type="entry name" value="F-box-like_dom_sf"/>
</dbReference>